<accession>A0A9X2HMI7</accession>
<evidence type="ECO:0000313" key="1">
    <source>
        <dbReference type="EMBL" id="MCP3732397.1"/>
    </source>
</evidence>
<name>A0A9X2HMI7_9SPHN</name>
<reference evidence="1" key="1">
    <citation type="submission" date="2022-05" db="EMBL/GenBank/DDBJ databases">
        <title>Sphingomonas sp. strain MG17 Genome sequencing and assembly.</title>
        <authorList>
            <person name="Kim I."/>
        </authorList>
    </citation>
    <scope>NUCLEOTIDE SEQUENCE</scope>
    <source>
        <strain evidence="1">MG17</strain>
    </source>
</reference>
<dbReference type="Proteomes" id="UP001139451">
    <property type="component" value="Unassembled WGS sequence"/>
</dbReference>
<protein>
    <submittedName>
        <fullName evidence="1">Uncharacterized protein</fullName>
    </submittedName>
</protein>
<organism evidence="1 2">
    <name type="scientific">Sphingomonas tagetis</name>
    <dbReference type="NCBI Taxonomy" id="2949092"/>
    <lineage>
        <taxon>Bacteria</taxon>
        <taxon>Pseudomonadati</taxon>
        <taxon>Pseudomonadota</taxon>
        <taxon>Alphaproteobacteria</taxon>
        <taxon>Sphingomonadales</taxon>
        <taxon>Sphingomonadaceae</taxon>
        <taxon>Sphingomonas</taxon>
    </lineage>
</organism>
<dbReference type="RefSeq" id="WP_254295812.1">
    <property type="nucleotide sequence ID" value="NZ_JAMLDX010000018.1"/>
</dbReference>
<proteinExistence type="predicted"/>
<dbReference type="PROSITE" id="PS51257">
    <property type="entry name" value="PROKAR_LIPOPROTEIN"/>
    <property type="match status" value="1"/>
</dbReference>
<sequence length="170" mass="18327">MKMTTVTRRGWMLVAAMLVAGCSGGESGGQSGEASQAASTGPLECPVKQSKVENGAKPDEALFRRIIRCAKGAKTVPEGQEGAVEVEVKSVDIGSSRPWSYRQDSGTGQADTIVNPVKATYTVRTLYRAATEEEADWIRVLNFYVDSFGEWRIGSEEPVKPGDAKRIPKS</sequence>
<keyword evidence="2" id="KW-1185">Reference proteome</keyword>
<evidence type="ECO:0000313" key="2">
    <source>
        <dbReference type="Proteomes" id="UP001139451"/>
    </source>
</evidence>
<dbReference type="AlphaFoldDB" id="A0A9X2HMI7"/>
<dbReference type="EMBL" id="JAMLDX010000018">
    <property type="protein sequence ID" value="MCP3732397.1"/>
    <property type="molecule type" value="Genomic_DNA"/>
</dbReference>
<gene>
    <name evidence="1" type="ORF">M9978_18400</name>
</gene>
<comment type="caution">
    <text evidence="1">The sequence shown here is derived from an EMBL/GenBank/DDBJ whole genome shotgun (WGS) entry which is preliminary data.</text>
</comment>